<protein>
    <submittedName>
        <fullName evidence="1">Uncharacterized protein</fullName>
    </submittedName>
</protein>
<gene>
    <name evidence="1" type="ORF">IQ17_01680</name>
</gene>
<sequence length="140" mass="15519">MNVQRPQQVETLLDEVEAITADILARPECVDADIDGVAAWASETCHELRQTLAQGDAAAAAYIGYRLGERLGALRELGEMARRAALYKSPTDKAHERDAERRKAYWTEIDRGFSDAKAVKRAAEKLKISAKSIRRAILGH</sequence>
<evidence type="ECO:0000313" key="2">
    <source>
        <dbReference type="Proteomes" id="UP000317176"/>
    </source>
</evidence>
<dbReference type="RefSeq" id="WP_145630087.1">
    <property type="nucleotide sequence ID" value="NZ_CP088014.1"/>
</dbReference>
<dbReference type="EMBL" id="VLKL01000003">
    <property type="protein sequence ID" value="TWI08856.1"/>
    <property type="molecule type" value="Genomic_DNA"/>
</dbReference>
<keyword evidence="2" id="KW-1185">Reference proteome</keyword>
<name>A0A562LMP5_9BRAD</name>
<accession>A0A562LMP5</accession>
<reference evidence="1 2" key="1">
    <citation type="journal article" date="2015" name="Stand. Genomic Sci.">
        <title>Genomic Encyclopedia of Bacterial and Archaeal Type Strains, Phase III: the genomes of soil and plant-associated and newly described type strains.</title>
        <authorList>
            <person name="Whitman W.B."/>
            <person name="Woyke T."/>
            <person name="Klenk H.P."/>
            <person name="Zhou Y."/>
            <person name="Lilburn T.G."/>
            <person name="Beck B.J."/>
            <person name="De Vos P."/>
            <person name="Vandamme P."/>
            <person name="Eisen J.A."/>
            <person name="Garrity G."/>
            <person name="Hugenholtz P."/>
            <person name="Kyrpides N.C."/>
        </authorList>
    </citation>
    <scope>NUCLEOTIDE SEQUENCE [LARGE SCALE GENOMIC DNA]</scope>
    <source>
        <strain evidence="1 2">CGMCC 1.10947</strain>
    </source>
</reference>
<evidence type="ECO:0000313" key="1">
    <source>
        <dbReference type="EMBL" id="TWI08856.1"/>
    </source>
</evidence>
<comment type="caution">
    <text evidence="1">The sequence shown here is derived from an EMBL/GenBank/DDBJ whole genome shotgun (WGS) entry which is preliminary data.</text>
</comment>
<dbReference type="Proteomes" id="UP000317176">
    <property type="component" value="Unassembled WGS sequence"/>
</dbReference>
<proteinExistence type="predicted"/>
<dbReference type="AlphaFoldDB" id="A0A562LMP5"/>
<organism evidence="1 2">
    <name type="scientific">Bradyrhizobium daqingense</name>
    <dbReference type="NCBI Taxonomy" id="993502"/>
    <lineage>
        <taxon>Bacteria</taxon>
        <taxon>Pseudomonadati</taxon>
        <taxon>Pseudomonadota</taxon>
        <taxon>Alphaproteobacteria</taxon>
        <taxon>Hyphomicrobiales</taxon>
        <taxon>Nitrobacteraceae</taxon>
        <taxon>Bradyrhizobium</taxon>
    </lineage>
</organism>